<evidence type="ECO:0000313" key="9">
    <source>
        <dbReference type="Proteomes" id="UP000217199"/>
    </source>
</evidence>
<comment type="caution">
    <text evidence="8">The sequence shown here is derived from an EMBL/GenBank/DDBJ whole genome shotgun (WGS) entry which is preliminary data.</text>
</comment>
<dbReference type="InParanoid" id="A0A286UFM9"/>
<evidence type="ECO:0000256" key="6">
    <source>
        <dbReference type="ARBA" id="ARBA00023157"/>
    </source>
</evidence>
<keyword evidence="4 7" id="KW-0964">Secreted</keyword>
<comment type="similarity">
    <text evidence="2 7">Belongs to the fungal hydrophobin family.</text>
</comment>
<dbReference type="InterPro" id="IPR019778">
    <property type="entry name" value="Class_I_Hydrophobin_CS"/>
</dbReference>
<organism evidence="8 9">
    <name type="scientific">Pyrrhoderma noxium</name>
    <dbReference type="NCBI Taxonomy" id="2282107"/>
    <lineage>
        <taxon>Eukaryota</taxon>
        <taxon>Fungi</taxon>
        <taxon>Dikarya</taxon>
        <taxon>Basidiomycota</taxon>
        <taxon>Agaricomycotina</taxon>
        <taxon>Agaricomycetes</taxon>
        <taxon>Hymenochaetales</taxon>
        <taxon>Hymenochaetaceae</taxon>
        <taxon>Pyrrhoderma</taxon>
    </lineage>
</organism>
<dbReference type="STRING" id="2282107.A0A286UFM9"/>
<keyword evidence="5 7" id="KW-0732">Signal</keyword>
<evidence type="ECO:0000256" key="3">
    <source>
        <dbReference type="ARBA" id="ARBA00022512"/>
    </source>
</evidence>
<dbReference type="SMART" id="SM00075">
    <property type="entry name" value="HYDRO"/>
    <property type="match status" value="1"/>
</dbReference>
<dbReference type="AlphaFoldDB" id="A0A286UFM9"/>
<dbReference type="Pfam" id="PF01185">
    <property type="entry name" value="Hydrophobin"/>
    <property type="match status" value="1"/>
</dbReference>
<comment type="subcellular location">
    <subcellularLocation>
        <location evidence="1 7">Secreted</location>
        <location evidence="1 7">Cell wall</location>
    </subcellularLocation>
</comment>
<protein>
    <recommendedName>
        <fullName evidence="7">Hydrophobin</fullName>
    </recommendedName>
</protein>
<dbReference type="InterPro" id="IPR001338">
    <property type="entry name" value="Class_I_Hydrophobin"/>
</dbReference>
<dbReference type="CDD" id="cd23507">
    <property type="entry name" value="hydrophobin_I"/>
    <property type="match status" value="1"/>
</dbReference>
<keyword evidence="6 7" id="KW-1015">Disulfide bond</keyword>
<evidence type="ECO:0000256" key="7">
    <source>
        <dbReference type="RuleBase" id="RU365009"/>
    </source>
</evidence>
<accession>A0A286UFM9</accession>
<reference evidence="8 9" key="1">
    <citation type="journal article" date="2017" name="Mol. Ecol.">
        <title>Comparative and population genomic landscape of Phellinus noxius: A hypervariable fungus causing root rot in trees.</title>
        <authorList>
            <person name="Chung C.L."/>
            <person name="Lee T.J."/>
            <person name="Akiba M."/>
            <person name="Lee H.H."/>
            <person name="Kuo T.H."/>
            <person name="Liu D."/>
            <person name="Ke H.M."/>
            <person name="Yokoi T."/>
            <person name="Roa M.B."/>
            <person name="Lu M.J."/>
            <person name="Chang Y.Y."/>
            <person name="Ann P.J."/>
            <person name="Tsai J.N."/>
            <person name="Chen C.Y."/>
            <person name="Tzean S.S."/>
            <person name="Ota Y."/>
            <person name="Hattori T."/>
            <person name="Sahashi N."/>
            <person name="Liou R.F."/>
            <person name="Kikuchi T."/>
            <person name="Tsai I.J."/>
        </authorList>
    </citation>
    <scope>NUCLEOTIDE SEQUENCE [LARGE SCALE GENOMIC DNA]</scope>
    <source>
        <strain evidence="8 9">FFPRI411160</strain>
    </source>
</reference>
<sequence>MFSKILLIASFALFAVANPTPGKPEVPSQTTNISQCNTGPIQCCNTIESADSSNVTSLLGTLGINLQDPTIPIGVTCIPVSVFGAGGNSCSANPVCCEDNNFNGVVALGCIPINVSV</sequence>
<feature type="chain" id="PRO_5013986771" description="Hydrophobin" evidence="7">
    <location>
        <begin position="18"/>
        <end position="117"/>
    </location>
</feature>
<keyword evidence="3 7" id="KW-0134">Cell wall</keyword>
<keyword evidence="9" id="KW-1185">Reference proteome</keyword>
<evidence type="ECO:0000256" key="2">
    <source>
        <dbReference type="ARBA" id="ARBA00010446"/>
    </source>
</evidence>
<name>A0A286UFM9_9AGAM</name>
<dbReference type="GO" id="GO:0009277">
    <property type="term" value="C:fungal-type cell wall"/>
    <property type="evidence" value="ECO:0007669"/>
    <property type="project" value="InterPro"/>
</dbReference>
<evidence type="ECO:0000256" key="5">
    <source>
        <dbReference type="ARBA" id="ARBA00022729"/>
    </source>
</evidence>
<dbReference type="EMBL" id="NBII01000005">
    <property type="protein sequence ID" value="PAV18387.1"/>
    <property type="molecule type" value="Genomic_DNA"/>
</dbReference>
<evidence type="ECO:0000256" key="1">
    <source>
        <dbReference type="ARBA" id="ARBA00004191"/>
    </source>
</evidence>
<dbReference type="OrthoDB" id="4225815at2759"/>
<proteinExistence type="inferred from homology"/>
<feature type="signal peptide" evidence="7">
    <location>
        <begin position="1"/>
        <end position="17"/>
    </location>
</feature>
<evidence type="ECO:0000256" key="4">
    <source>
        <dbReference type="ARBA" id="ARBA00022525"/>
    </source>
</evidence>
<gene>
    <name evidence="8" type="ORF">PNOK_0522900</name>
</gene>
<dbReference type="GO" id="GO:0005199">
    <property type="term" value="F:structural constituent of cell wall"/>
    <property type="evidence" value="ECO:0007669"/>
    <property type="project" value="InterPro"/>
</dbReference>
<evidence type="ECO:0000313" key="8">
    <source>
        <dbReference type="EMBL" id="PAV18387.1"/>
    </source>
</evidence>
<dbReference type="Proteomes" id="UP000217199">
    <property type="component" value="Unassembled WGS sequence"/>
</dbReference>
<dbReference type="PROSITE" id="PS00956">
    <property type="entry name" value="HYDROPHOBIN"/>
    <property type="match status" value="1"/>
</dbReference>